<dbReference type="Gene3D" id="3.30.450.330">
    <property type="match status" value="1"/>
</dbReference>
<gene>
    <name evidence="6" type="ORF">SAMN05446037_1006203</name>
</gene>
<dbReference type="Pfam" id="PF00905">
    <property type="entry name" value="Transpeptidase"/>
    <property type="match status" value="1"/>
</dbReference>
<dbReference type="Proteomes" id="UP000198304">
    <property type="component" value="Unassembled WGS sequence"/>
</dbReference>
<dbReference type="AlphaFoldDB" id="A0A239CYH1"/>
<proteinExistence type="inferred from homology"/>
<sequence length="716" mass="79670">MSQPNISTKKRLIFIFVSVCVVMFGLIIRLGWIQIVHGERYKELANTQQTRDIPIPSKRGTIYDRNGKELAISASSNTVWAKPREIDDAEEAASVLSEILELDEEETFEKLKDTRYGLVRIARWIDDDVADSIRTKKIAGVWIAEDNKRYYPYGNFAAYVLGHTTDDNRGMAGVELEYEKYLTGLPGRWIKNTDGAGRQLTFNGERYHPPEDGLNLVLTIDEVIQHFAEKAVENALEINKADRATVIVMDIKTGDILAMTTKPDYDPNQPRIPLDETLRQQLEAMEEQAKLEAWFSMWRNPIVNDTYEPGSTFKLITTAAVLEEGIATPQSQFYSNGYSIVAGQRIRSWRWYDPFGQQTLTEAVKNSDNPIFIELAQKLGAETFYNYVEGFGFSDVTGIDLPGERKSIMYSLNNVGPVELATMSFGHGIAVTPMHVITSVAAIANDGKLMKPKIVKELIDNDGKVVHRFEETMVRQVISQNTSKEIKEIMEFAVAEGSSAYIPGYRIGGKSGTAEKYESDGFISSFIGVAPIDDPKLIVLTIIDEPRGHSHFGGVIAAPVAKEVLEGSLRYLGIKPKYTEEETKKLIQNEVSIPEVRGLTIKEASQILLQNKLEYRVGAEFTGDGNAIVVDMFPKPNAKIPEKSIIMLYTKIDDNLLSTVLVPDLRGKTIREANTISNAIGLKLKIAGNGLANNQVPEAGTQVEPGTIVSVEFKSN</sequence>
<reference evidence="6 7" key="1">
    <citation type="submission" date="2017-06" db="EMBL/GenBank/DDBJ databases">
        <authorList>
            <person name="Kim H.J."/>
            <person name="Triplett B.A."/>
        </authorList>
    </citation>
    <scope>NUCLEOTIDE SEQUENCE [LARGE SCALE GENOMIC DNA]</scope>
    <source>
        <strain evidence="6 7">SCA</strain>
    </source>
</reference>
<dbReference type="InterPro" id="IPR005311">
    <property type="entry name" value="PBP_dimer"/>
</dbReference>
<dbReference type="GO" id="GO:0071555">
    <property type="term" value="P:cell wall organization"/>
    <property type="evidence" value="ECO:0007669"/>
    <property type="project" value="TreeGrafter"/>
</dbReference>
<dbReference type="CDD" id="cd06575">
    <property type="entry name" value="PASTA_Pbp2x-like_2"/>
    <property type="match status" value="1"/>
</dbReference>
<keyword evidence="3 4" id="KW-0472">Membrane</keyword>
<dbReference type="SMART" id="SM00740">
    <property type="entry name" value="PASTA"/>
    <property type="match status" value="2"/>
</dbReference>
<dbReference type="GO" id="GO:0008658">
    <property type="term" value="F:penicillin binding"/>
    <property type="evidence" value="ECO:0007669"/>
    <property type="project" value="InterPro"/>
</dbReference>
<feature type="domain" description="PASTA" evidence="5">
    <location>
        <begin position="588"/>
        <end position="652"/>
    </location>
</feature>
<dbReference type="CDD" id="cd06576">
    <property type="entry name" value="PASTA_Pbp2x-like_1"/>
    <property type="match status" value="1"/>
</dbReference>
<keyword evidence="4" id="KW-1133">Transmembrane helix</keyword>
<protein>
    <submittedName>
        <fullName evidence="6">Peptidoglycan synthetase FtsI</fullName>
    </submittedName>
</protein>
<dbReference type="PANTHER" id="PTHR30627">
    <property type="entry name" value="PEPTIDOGLYCAN D,D-TRANSPEPTIDASE"/>
    <property type="match status" value="1"/>
</dbReference>
<evidence type="ECO:0000259" key="5">
    <source>
        <dbReference type="PROSITE" id="PS51178"/>
    </source>
</evidence>
<dbReference type="InterPro" id="IPR012338">
    <property type="entry name" value="Beta-lactam/transpept-like"/>
</dbReference>
<dbReference type="OrthoDB" id="9804124at2"/>
<keyword evidence="7" id="KW-1185">Reference proteome</keyword>
<dbReference type="PROSITE" id="PS51178">
    <property type="entry name" value="PASTA"/>
    <property type="match status" value="2"/>
</dbReference>
<name>A0A239CYH1_9FIRM</name>
<evidence type="ECO:0000256" key="3">
    <source>
        <dbReference type="ARBA" id="ARBA00023136"/>
    </source>
</evidence>
<evidence type="ECO:0000313" key="6">
    <source>
        <dbReference type="EMBL" id="SNS24604.1"/>
    </source>
</evidence>
<dbReference type="PANTHER" id="PTHR30627:SF1">
    <property type="entry name" value="PEPTIDOGLYCAN D,D-TRANSPEPTIDASE FTSI"/>
    <property type="match status" value="1"/>
</dbReference>
<dbReference type="RefSeq" id="WP_089282440.1">
    <property type="nucleotide sequence ID" value="NZ_FZOJ01000006.1"/>
</dbReference>
<organism evidence="6 7">
    <name type="scientific">Anaerovirgula multivorans</name>
    <dbReference type="NCBI Taxonomy" id="312168"/>
    <lineage>
        <taxon>Bacteria</taxon>
        <taxon>Bacillati</taxon>
        <taxon>Bacillota</taxon>
        <taxon>Clostridia</taxon>
        <taxon>Peptostreptococcales</taxon>
        <taxon>Natronincolaceae</taxon>
        <taxon>Anaerovirgula</taxon>
    </lineage>
</organism>
<comment type="similarity">
    <text evidence="2">Belongs to the transpeptidase family.</text>
</comment>
<evidence type="ECO:0000313" key="7">
    <source>
        <dbReference type="Proteomes" id="UP000198304"/>
    </source>
</evidence>
<dbReference type="EMBL" id="FZOJ01000006">
    <property type="protein sequence ID" value="SNS24604.1"/>
    <property type="molecule type" value="Genomic_DNA"/>
</dbReference>
<dbReference type="Pfam" id="PF03717">
    <property type="entry name" value="PBP_dimer"/>
    <property type="match status" value="1"/>
</dbReference>
<dbReference type="InterPro" id="IPR050515">
    <property type="entry name" value="Beta-lactam/transpept"/>
</dbReference>
<dbReference type="SUPFAM" id="SSF54184">
    <property type="entry name" value="Penicillin-binding protein 2x (pbp-2x), c-terminal domain"/>
    <property type="match status" value="1"/>
</dbReference>
<dbReference type="InterPro" id="IPR036138">
    <property type="entry name" value="PBP_dimer_sf"/>
</dbReference>
<feature type="transmembrane region" description="Helical" evidence="4">
    <location>
        <begin position="12"/>
        <end position="32"/>
    </location>
</feature>
<dbReference type="InterPro" id="IPR005543">
    <property type="entry name" value="PASTA_dom"/>
</dbReference>
<dbReference type="GO" id="GO:0005886">
    <property type="term" value="C:plasma membrane"/>
    <property type="evidence" value="ECO:0007669"/>
    <property type="project" value="TreeGrafter"/>
</dbReference>
<accession>A0A239CYH1</accession>
<dbReference type="Pfam" id="PF03793">
    <property type="entry name" value="PASTA"/>
    <property type="match status" value="2"/>
</dbReference>
<feature type="domain" description="PASTA" evidence="5">
    <location>
        <begin position="656"/>
        <end position="715"/>
    </location>
</feature>
<dbReference type="InterPro" id="IPR001460">
    <property type="entry name" value="PCN-bd_Tpept"/>
</dbReference>
<dbReference type="Gene3D" id="3.90.1310.10">
    <property type="entry name" value="Penicillin-binding protein 2a (Domain 2)"/>
    <property type="match status" value="1"/>
</dbReference>
<dbReference type="Gene3D" id="3.40.710.10">
    <property type="entry name" value="DD-peptidase/beta-lactamase superfamily"/>
    <property type="match status" value="1"/>
</dbReference>
<evidence type="ECO:0000256" key="4">
    <source>
        <dbReference type="SAM" id="Phobius"/>
    </source>
</evidence>
<dbReference type="SUPFAM" id="SSF56519">
    <property type="entry name" value="Penicillin binding protein dimerisation domain"/>
    <property type="match status" value="1"/>
</dbReference>
<comment type="subcellular location">
    <subcellularLocation>
        <location evidence="1">Membrane</location>
    </subcellularLocation>
</comment>
<evidence type="ECO:0000256" key="1">
    <source>
        <dbReference type="ARBA" id="ARBA00004370"/>
    </source>
</evidence>
<dbReference type="SUPFAM" id="SSF56601">
    <property type="entry name" value="beta-lactamase/transpeptidase-like"/>
    <property type="match status" value="1"/>
</dbReference>
<evidence type="ECO:0000256" key="2">
    <source>
        <dbReference type="ARBA" id="ARBA00007171"/>
    </source>
</evidence>
<keyword evidence="4" id="KW-0812">Transmembrane</keyword>